<keyword evidence="7" id="KW-0732">Signal</keyword>
<feature type="active site" evidence="5">
    <location>
        <position position="334"/>
    </location>
</feature>
<comment type="similarity">
    <text evidence="6">Belongs to the polysaccharide lyase 1 family.</text>
</comment>
<dbReference type="Pfam" id="PF00544">
    <property type="entry name" value="Pectate_lyase_4"/>
    <property type="match status" value="1"/>
</dbReference>
<feature type="chain" id="PRO_5045436340" description="Pectinesterase" evidence="7">
    <location>
        <begin position="32"/>
        <end position="789"/>
    </location>
</feature>
<keyword evidence="6" id="KW-0119">Carbohydrate metabolism</keyword>
<evidence type="ECO:0000256" key="1">
    <source>
        <dbReference type="ARBA" id="ARBA00008891"/>
    </source>
</evidence>
<evidence type="ECO:0000256" key="7">
    <source>
        <dbReference type="SAM" id="SignalP"/>
    </source>
</evidence>
<evidence type="ECO:0000256" key="2">
    <source>
        <dbReference type="ARBA" id="ARBA00022801"/>
    </source>
</evidence>
<dbReference type="SMART" id="SM00710">
    <property type="entry name" value="PbH1"/>
    <property type="match status" value="5"/>
</dbReference>
<proteinExistence type="inferred from homology"/>
<keyword evidence="6" id="KW-0624">Polysaccharide degradation</keyword>
<protein>
    <recommendedName>
        <fullName evidence="12">Pectinesterase</fullName>
    </recommendedName>
</protein>
<dbReference type="InterPro" id="IPR011050">
    <property type="entry name" value="Pectin_lyase_fold/virulence"/>
</dbReference>
<gene>
    <name evidence="10" type="ORF">Apa02nite_025170</name>
</gene>
<dbReference type="InterPro" id="IPR012334">
    <property type="entry name" value="Pectin_lyas_fold"/>
</dbReference>
<dbReference type="Pfam" id="PF14200">
    <property type="entry name" value="RicinB_lectin_2"/>
    <property type="match status" value="1"/>
</dbReference>
<dbReference type="InterPro" id="IPR006626">
    <property type="entry name" value="PbH1"/>
</dbReference>
<feature type="domain" description="Ricin B lectin" evidence="8">
    <location>
        <begin position="38"/>
        <end position="176"/>
    </location>
</feature>
<dbReference type="SMART" id="SM00656">
    <property type="entry name" value="Amb_all"/>
    <property type="match status" value="1"/>
</dbReference>
<feature type="domain" description="Pectate lyase" evidence="9">
    <location>
        <begin position="510"/>
        <end position="725"/>
    </location>
</feature>
<dbReference type="InterPro" id="IPR035992">
    <property type="entry name" value="Ricin_B-like_lectins"/>
</dbReference>
<keyword evidence="11" id="KW-1185">Reference proteome</keyword>
<dbReference type="SUPFAM" id="SSF50370">
    <property type="entry name" value="Ricin B-like lectins"/>
    <property type="match status" value="1"/>
</dbReference>
<dbReference type="PANTHER" id="PTHR31321">
    <property type="entry name" value="ACYL-COA THIOESTER HYDROLASE YBHC-RELATED"/>
    <property type="match status" value="1"/>
</dbReference>
<keyword evidence="4 6" id="KW-0456">Lyase</keyword>
<comment type="similarity">
    <text evidence="1">Belongs to the pectinesterase family.</text>
</comment>
<name>A0ABQ4B6U2_9ACTN</name>
<comment type="subcellular location">
    <subcellularLocation>
        <location evidence="6">Secreted</location>
    </subcellularLocation>
</comment>
<dbReference type="InterPro" id="IPR033131">
    <property type="entry name" value="Pectinesterase_Asp_AS"/>
</dbReference>
<evidence type="ECO:0008006" key="12">
    <source>
        <dbReference type="Google" id="ProtNLM"/>
    </source>
</evidence>
<dbReference type="PANTHER" id="PTHR31321:SF57">
    <property type="entry name" value="PECTINESTERASE 53-RELATED"/>
    <property type="match status" value="1"/>
</dbReference>
<evidence type="ECO:0000259" key="8">
    <source>
        <dbReference type="SMART" id="SM00458"/>
    </source>
</evidence>
<evidence type="ECO:0000256" key="6">
    <source>
        <dbReference type="RuleBase" id="RU361173"/>
    </source>
</evidence>
<dbReference type="InterPro" id="IPR002022">
    <property type="entry name" value="Pec_lyase"/>
</dbReference>
<dbReference type="PROSITE" id="PS50231">
    <property type="entry name" value="RICIN_B_LECTIN"/>
    <property type="match status" value="1"/>
</dbReference>
<dbReference type="InterPro" id="IPR000772">
    <property type="entry name" value="Ricin_B_lectin"/>
</dbReference>
<keyword evidence="2" id="KW-0378">Hydrolase</keyword>
<dbReference type="SUPFAM" id="SSF51126">
    <property type="entry name" value="Pectin lyase-like"/>
    <property type="match status" value="2"/>
</dbReference>
<evidence type="ECO:0000256" key="3">
    <source>
        <dbReference type="ARBA" id="ARBA00023085"/>
    </source>
</evidence>
<organism evidence="10 11">
    <name type="scientific">Actinoplanes palleronii</name>
    <dbReference type="NCBI Taxonomy" id="113570"/>
    <lineage>
        <taxon>Bacteria</taxon>
        <taxon>Bacillati</taxon>
        <taxon>Actinomycetota</taxon>
        <taxon>Actinomycetes</taxon>
        <taxon>Micromonosporales</taxon>
        <taxon>Micromonosporaceae</taxon>
        <taxon>Actinoplanes</taxon>
    </lineage>
</organism>
<comment type="caution">
    <text evidence="10">The sequence shown here is derived from an EMBL/GenBank/DDBJ whole genome shotgun (WGS) entry which is preliminary data.</text>
</comment>
<dbReference type="SMART" id="SM00458">
    <property type="entry name" value="RICIN"/>
    <property type="match status" value="1"/>
</dbReference>
<dbReference type="CDD" id="cd00161">
    <property type="entry name" value="beta-trefoil_Ricin-like"/>
    <property type="match status" value="2"/>
</dbReference>
<feature type="signal peptide" evidence="7">
    <location>
        <begin position="1"/>
        <end position="31"/>
    </location>
</feature>
<dbReference type="PROSITE" id="PS00503">
    <property type="entry name" value="PECTINESTERASE_2"/>
    <property type="match status" value="1"/>
</dbReference>
<evidence type="ECO:0000256" key="5">
    <source>
        <dbReference type="PROSITE-ProRule" id="PRU10040"/>
    </source>
</evidence>
<dbReference type="Pfam" id="PF01095">
    <property type="entry name" value="Pectinesterase"/>
    <property type="match status" value="1"/>
</dbReference>
<accession>A0ABQ4B6U2</accession>
<keyword evidence="3" id="KW-0063">Aspartyl esterase</keyword>
<evidence type="ECO:0000313" key="11">
    <source>
        <dbReference type="Proteomes" id="UP000624709"/>
    </source>
</evidence>
<evidence type="ECO:0000256" key="4">
    <source>
        <dbReference type="ARBA" id="ARBA00023239"/>
    </source>
</evidence>
<sequence>MASRKRKLFGAAAALVVPAGLIGWAVLPSNAATVPAAGTTYTLAVTKSGKCLDVPAASKDNGALLQQWGCTAGAAWQQFTLVASGANVLIQNVNSGKCLDVPGASTASGTQLQQWGCVGSQTNQQFTLTASGTGTYQIVNVGNGLCVSDQGASTASGAAIIQETCTANSNKQWTFTPVTTGGGSFTVAADGTGTYKTVQAAIDAVGTGNTSRKTITIKPGTYREIVTVPSTKPFLTLQGGGDSADDVVIVNNRSSAGGYGTAGSATVTVSGKEFAATNLTVANDYGEGSQAVAANLNADRLVFDNVRFLGAQDTLLVNTGRSYVTNSYVEGTVDFIFGGGTAVFNATKVYQKRTSGGPITAAKTDAAAAYGFLFYKSTVTGAANNVTQLGRPWGADAQVLYRESSLSATIKTAQPWTDMSSNTWQNARFLEYKNTGSGATTNSNRPQLTDAQAATYTPQKYLAGSDGWNPITAVAATATPTATASASTARTWSDTADGFASTGGGTTGGAAGTTVTVTTLADLTKYVTATEPYVIKVGAAITVTPKGAELKVKSNKTIVGVGTKGQILQGGFFLGAGVRNVIIRNLTIKDAAMTEDDPDDKVYDYDGIQMDTADHIWIDHNTITNMNDGLIDSRKDTTYLTVSWNVLSNENKAFGIGWTDNVTARMTIHHNWIHDTNQRNPSVDNVALAHLYNNYMQNITSYGNLSRGSTKLVLENSYFDNVANPYNVDDLTKGQLKQSGSVVVNSTGKQVTNGAAFTPSSYYAYTLDAAADVPALLKKYAGPQATIGN</sequence>
<dbReference type="Gene3D" id="2.80.10.50">
    <property type="match status" value="2"/>
</dbReference>
<dbReference type="EMBL" id="BOMS01000033">
    <property type="protein sequence ID" value="GIE66409.1"/>
    <property type="molecule type" value="Genomic_DNA"/>
</dbReference>
<evidence type="ECO:0000313" key="10">
    <source>
        <dbReference type="EMBL" id="GIE66409.1"/>
    </source>
</evidence>
<dbReference type="Proteomes" id="UP000624709">
    <property type="component" value="Unassembled WGS sequence"/>
</dbReference>
<evidence type="ECO:0000259" key="9">
    <source>
        <dbReference type="SMART" id="SM00656"/>
    </source>
</evidence>
<dbReference type="RefSeq" id="WP_239164273.1">
    <property type="nucleotide sequence ID" value="NZ_BAAATY010000006.1"/>
</dbReference>
<reference evidence="10 11" key="1">
    <citation type="submission" date="2021-01" db="EMBL/GenBank/DDBJ databases">
        <title>Whole genome shotgun sequence of Actinoplanes palleronii NBRC 14916.</title>
        <authorList>
            <person name="Komaki H."/>
            <person name="Tamura T."/>
        </authorList>
    </citation>
    <scope>NUCLEOTIDE SEQUENCE [LARGE SCALE GENOMIC DNA]</scope>
    <source>
        <strain evidence="10 11">NBRC 14916</strain>
    </source>
</reference>
<dbReference type="Gene3D" id="2.160.20.10">
    <property type="entry name" value="Single-stranded right-handed beta-helix, Pectin lyase-like"/>
    <property type="match status" value="2"/>
</dbReference>
<dbReference type="InterPro" id="IPR000070">
    <property type="entry name" value="Pectinesterase_cat"/>
</dbReference>
<keyword evidence="6" id="KW-0964">Secreted</keyword>